<evidence type="ECO:0000259" key="2">
    <source>
        <dbReference type="SMART" id="SM00382"/>
    </source>
</evidence>
<feature type="region of interest" description="Disordered" evidence="1">
    <location>
        <begin position="26"/>
        <end position="51"/>
    </location>
</feature>
<dbReference type="InterPro" id="IPR027417">
    <property type="entry name" value="P-loop_NTPase"/>
</dbReference>
<dbReference type="Gene3D" id="3.40.50.300">
    <property type="entry name" value="P-loop containing nucleotide triphosphate hydrolases"/>
    <property type="match status" value="1"/>
</dbReference>
<dbReference type="SUPFAM" id="SSF52540">
    <property type="entry name" value="P-loop containing nucleoside triphosphate hydrolases"/>
    <property type="match status" value="1"/>
</dbReference>
<evidence type="ECO:0000313" key="4">
    <source>
        <dbReference type="Proteomes" id="UP001596053"/>
    </source>
</evidence>
<organism evidence="3 4">
    <name type="scientific">Bosea eneae</name>
    <dbReference type="NCBI Taxonomy" id="151454"/>
    <lineage>
        <taxon>Bacteria</taxon>
        <taxon>Pseudomonadati</taxon>
        <taxon>Pseudomonadota</taxon>
        <taxon>Alphaproteobacteria</taxon>
        <taxon>Hyphomicrobiales</taxon>
        <taxon>Boseaceae</taxon>
        <taxon>Bosea</taxon>
    </lineage>
</organism>
<keyword evidence="4" id="KW-1185">Reference proteome</keyword>
<name>A0ABW0IYB4_9HYPH</name>
<dbReference type="Pfam" id="PF00004">
    <property type="entry name" value="AAA"/>
    <property type="match status" value="1"/>
</dbReference>
<accession>A0ABW0IYB4</accession>
<dbReference type="InterPro" id="IPR003959">
    <property type="entry name" value="ATPase_AAA_core"/>
</dbReference>
<evidence type="ECO:0000256" key="1">
    <source>
        <dbReference type="SAM" id="MobiDB-lite"/>
    </source>
</evidence>
<proteinExistence type="predicted"/>
<reference evidence="4" key="1">
    <citation type="journal article" date="2019" name="Int. J. Syst. Evol. Microbiol.">
        <title>The Global Catalogue of Microorganisms (GCM) 10K type strain sequencing project: providing services to taxonomists for standard genome sequencing and annotation.</title>
        <authorList>
            <consortium name="The Broad Institute Genomics Platform"/>
            <consortium name="The Broad Institute Genome Sequencing Center for Infectious Disease"/>
            <person name="Wu L."/>
            <person name="Ma J."/>
        </authorList>
    </citation>
    <scope>NUCLEOTIDE SEQUENCE [LARGE SCALE GENOMIC DNA]</scope>
    <source>
        <strain evidence="4">NCAIM B.01391</strain>
    </source>
</reference>
<sequence length="397" mass="42728">MPTTSEDEAEFVRSWRDHENRVLLSHLRRQRADGPEPKHHKPAPEPALAVPPSGPSIAIFDRAALLKQIRIAGGDPSAEDEAPVASVSSDEQPRLAQLRALANVDPLRRLVVADAGMRERLARLREECPGFSGVIALVERAVALSAIAGTGIAFPPLLLVGPPGLGKTHFSCRLAAALSVEQHAFSCATNSDAQALLIGHPPTWRGARMGVLTEALLTGEIGNPLIVLDEVDKFVTHSSEKPYNSLLAVLEPENARALVDEYLRIPFDLSRCLIIATANDLDLLPAFIQDRFLIVMVTPPDSAMLRAIASRIAADITAAHGNAFAQPDETVVARLARTNPRGIRRLVMLALGFAAAAGRRHLIVADIAAAEAVADTKSAREPIGFIRPRCKDEGERE</sequence>
<comment type="caution">
    <text evidence="3">The sequence shown here is derived from an EMBL/GenBank/DDBJ whole genome shotgun (WGS) entry which is preliminary data.</text>
</comment>
<gene>
    <name evidence="3" type="ORF">ACFPOB_21695</name>
</gene>
<dbReference type="EMBL" id="JBHSLW010000036">
    <property type="protein sequence ID" value="MFC5422183.1"/>
    <property type="molecule type" value="Genomic_DNA"/>
</dbReference>
<evidence type="ECO:0000313" key="3">
    <source>
        <dbReference type="EMBL" id="MFC5422183.1"/>
    </source>
</evidence>
<dbReference type="Proteomes" id="UP001596053">
    <property type="component" value="Unassembled WGS sequence"/>
</dbReference>
<dbReference type="SMART" id="SM00382">
    <property type="entry name" value="AAA"/>
    <property type="match status" value="1"/>
</dbReference>
<dbReference type="PANTHER" id="PTHR43718:SF2">
    <property type="entry name" value="LON PROTEASE HOMOLOG, MITOCHONDRIAL"/>
    <property type="match status" value="1"/>
</dbReference>
<feature type="domain" description="AAA+ ATPase" evidence="2">
    <location>
        <begin position="153"/>
        <end position="302"/>
    </location>
</feature>
<dbReference type="RefSeq" id="WP_377800468.1">
    <property type="nucleotide sequence ID" value="NZ_JBHSLW010000036.1"/>
</dbReference>
<dbReference type="PANTHER" id="PTHR43718">
    <property type="entry name" value="LON PROTEASE"/>
    <property type="match status" value="1"/>
</dbReference>
<dbReference type="InterPro" id="IPR027065">
    <property type="entry name" value="Lon_Prtase"/>
</dbReference>
<protein>
    <submittedName>
        <fullName evidence="3">AAA family ATPase</fullName>
    </submittedName>
</protein>
<dbReference type="InterPro" id="IPR003593">
    <property type="entry name" value="AAA+_ATPase"/>
</dbReference>